<reference evidence="3 4" key="1">
    <citation type="journal article" date="2008" name="BMC Genomics">
        <title>Complete genome of Phenylobacterium zucineum - a novel facultative intracellular bacterium isolated from human erythroleukemia cell line K562.</title>
        <authorList>
            <person name="Luo Y."/>
            <person name="Xu X."/>
            <person name="Ding Z."/>
            <person name="Liu Z."/>
            <person name="Zhang B."/>
            <person name="Yan Z."/>
            <person name="Sun J."/>
            <person name="Hu S."/>
            <person name="Hu X."/>
        </authorList>
    </citation>
    <scope>NUCLEOTIDE SEQUENCE [LARGE SCALE GENOMIC DNA]</scope>
    <source>
        <strain evidence="3 4">HLK1</strain>
    </source>
</reference>
<evidence type="ECO:0000256" key="1">
    <source>
        <dbReference type="SAM" id="SignalP"/>
    </source>
</evidence>
<sequence length="389" mass="42132">MRHVLTAAAAAVLFATPALAQQAIKPDTPSILVWSPEQQKAWYPAIETVYRVNAFKAGGKIRDLPPAGRAIAPTVSIGGRTLSVDDYMAAYDVSGLLVLKDGKVLLERYGLGRRPEDRWTSFSVAKSLTSTLVGAAIQDGRIESLESPVTDYIPELKGSGYEGVNIRQLLMMSSGVKWNEDYTDPNSDVARAGAAILEPGVNPLVSYMRKLPRANAPGTKFTYNTGETDLVGVLVSNAVGKSLSEYASEKIWKPFGMERDGIWVTDLAGHERGGCCISITLRDYGRLGLFLLEGGKAGGEQVVPPEFLAQATSPQIKEGAPERGYGYFWWMPVSGAYEARGIFGQSITTFRDEGLVIVINSAWPHATNRDYSMARTAFIDAIRAAATTE</sequence>
<dbReference type="AlphaFoldDB" id="B4RF33"/>
<dbReference type="KEGG" id="pzu:PHZ_c0607"/>
<dbReference type="InterPro" id="IPR001466">
    <property type="entry name" value="Beta-lactam-related"/>
</dbReference>
<dbReference type="Proteomes" id="UP000001868">
    <property type="component" value="Chromosome"/>
</dbReference>
<keyword evidence="1" id="KW-0732">Signal</keyword>
<feature type="signal peptide" evidence="1">
    <location>
        <begin position="1"/>
        <end position="20"/>
    </location>
</feature>
<evidence type="ECO:0000259" key="2">
    <source>
        <dbReference type="Pfam" id="PF00144"/>
    </source>
</evidence>
<dbReference type="STRING" id="450851.PHZ_c0607"/>
<dbReference type="PANTHER" id="PTHR43283:SF14">
    <property type="entry name" value="BLL8153 PROTEIN"/>
    <property type="match status" value="1"/>
</dbReference>
<dbReference type="InterPro" id="IPR012338">
    <property type="entry name" value="Beta-lactam/transpept-like"/>
</dbReference>
<organism evidence="3 4">
    <name type="scientific">Phenylobacterium zucineum (strain HLK1)</name>
    <dbReference type="NCBI Taxonomy" id="450851"/>
    <lineage>
        <taxon>Bacteria</taxon>
        <taxon>Pseudomonadati</taxon>
        <taxon>Pseudomonadota</taxon>
        <taxon>Alphaproteobacteria</taxon>
        <taxon>Caulobacterales</taxon>
        <taxon>Caulobacteraceae</taxon>
        <taxon>Phenylobacterium</taxon>
    </lineage>
</organism>
<dbReference type="Gene3D" id="3.40.710.10">
    <property type="entry name" value="DD-peptidase/beta-lactamase superfamily"/>
    <property type="match status" value="1"/>
</dbReference>
<evidence type="ECO:0000313" key="3">
    <source>
        <dbReference type="EMBL" id="ACG77021.1"/>
    </source>
</evidence>
<gene>
    <name evidence="3" type="ordered locus">PHZ_c0607</name>
</gene>
<accession>B4RF33</accession>
<keyword evidence="4" id="KW-1185">Reference proteome</keyword>
<dbReference type="OrthoDB" id="9814204at2"/>
<evidence type="ECO:0000313" key="4">
    <source>
        <dbReference type="Proteomes" id="UP000001868"/>
    </source>
</evidence>
<dbReference type="InterPro" id="IPR050789">
    <property type="entry name" value="Diverse_Enzym_Activities"/>
</dbReference>
<dbReference type="Pfam" id="PF00144">
    <property type="entry name" value="Beta-lactamase"/>
    <property type="match status" value="1"/>
</dbReference>
<dbReference type="EMBL" id="CP000747">
    <property type="protein sequence ID" value="ACG77021.1"/>
    <property type="molecule type" value="Genomic_DNA"/>
</dbReference>
<dbReference type="HOGENOM" id="CLU_030169_0_0_5"/>
<dbReference type="eggNOG" id="COG1680">
    <property type="taxonomic scope" value="Bacteria"/>
</dbReference>
<name>B4RF33_PHEZH</name>
<dbReference type="RefSeq" id="WP_012521169.1">
    <property type="nucleotide sequence ID" value="NC_011144.1"/>
</dbReference>
<proteinExistence type="predicted"/>
<feature type="domain" description="Beta-lactamase-related" evidence="2">
    <location>
        <begin position="84"/>
        <end position="370"/>
    </location>
</feature>
<dbReference type="MEROPS" id="S12.A23"/>
<dbReference type="PANTHER" id="PTHR43283">
    <property type="entry name" value="BETA-LACTAMASE-RELATED"/>
    <property type="match status" value="1"/>
</dbReference>
<feature type="chain" id="PRO_5002822080" evidence="1">
    <location>
        <begin position="21"/>
        <end position="389"/>
    </location>
</feature>
<protein>
    <submittedName>
        <fullName evidence="3">Beta-lactamase</fullName>
    </submittedName>
</protein>
<dbReference type="SUPFAM" id="SSF56601">
    <property type="entry name" value="beta-lactamase/transpeptidase-like"/>
    <property type="match status" value="1"/>
</dbReference>